<name>A0A183JRE3_9TREM</name>
<sequence length="78" mass="8845">MKELATTVEKAERKGNIKQLYDTTKNLTWKYSKPERLVKDRGTDGPALLNPPSIEEAPKDLPIDVTPPTIKNIKMVIR</sequence>
<dbReference type="WBParaSite" id="SCUD_0000528201-mRNA-1">
    <property type="protein sequence ID" value="SCUD_0000528201-mRNA-1"/>
    <property type="gene ID" value="SCUD_0000528201"/>
</dbReference>
<evidence type="ECO:0000256" key="1">
    <source>
        <dbReference type="SAM" id="MobiDB-lite"/>
    </source>
</evidence>
<organism evidence="4">
    <name type="scientific">Schistosoma curassoni</name>
    <dbReference type="NCBI Taxonomy" id="6186"/>
    <lineage>
        <taxon>Eukaryota</taxon>
        <taxon>Metazoa</taxon>
        <taxon>Spiralia</taxon>
        <taxon>Lophotrochozoa</taxon>
        <taxon>Platyhelminthes</taxon>
        <taxon>Trematoda</taxon>
        <taxon>Digenea</taxon>
        <taxon>Strigeidida</taxon>
        <taxon>Schistosomatoidea</taxon>
        <taxon>Schistosomatidae</taxon>
        <taxon>Schistosoma</taxon>
    </lineage>
</organism>
<protein>
    <submittedName>
        <fullName evidence="2 4">Uncharacterized protein</fullName>
    </submittedName>
</protein>
<accession>A0A183JRE3</accession>
<reference evidence="4" key="1">
    <citation type="submission" date="2016-06" db="UniProtKB">
        <authorList>
            <consortium name="WormBaseParasite"/>
        </authorList>
    </citation>
    <scope>IDENTIFICATION</scope>
</reference>
<dbReference type="AlphaFoldDB" id="A0A183JRE3"/>
<evidence type="ECO:0000313" key="2">
    <source>
        <dbReference type="EMBL" id="VDO94498.1"/>
    </source>
</evidence>
<keyword evidence="3" id="KW-1185">Reference proteome</keyword>
<dbReference type="Proteomes" id="UP000279833">
    <property type="component" value="Unassembled WGS sequence"/>
</dbReference>
<feature type="region of interest" description="Disordered" evidence="1">
    <location>
        <begin position="39"/>
        <end position="62"/>
    </location>
</feature>
<gene>
    <name evidence="2" type="ORF">SCUD_LOCUS5282</name>
</gene>
<evidence type="ECO:0000313" key="4">
    <source>
        <dbReference type="WBParaSite" id="SCUD_0000528201-mRNA-1"/>
    </source>
</evidence>
<proteinExistence type="predicted"/>
<dbReference type="EMBL" id="UZAK01008296">
    <property type="protein sequence ID" value="VDO94498.1"/>
    <property type="molecule type" value="Genomic_DNA"/>
</dbReference>
<reference evidence="2 3" key="2">
    <citation type="submission" date="2018-11" db="EMBL/GenBank/DDBJ databases">
        <authorList>
            <consortium name="Pathogen Informatics"/>
        </authorList>
    </citation>
    <scope>NUCLEOTIDE SEQUENCE [LARGE SCALE GENOMIC DNA]</scope>
    <source>
        <strain evidence="2">Dakar</strain>
        <strain evidence="3">Dakar, Senegal</strain>
    </source>
</reference>
<evidence type="ECO:0000313" key="3">
    <source>
        <dbReference type="Proteomes" id="UP000279833"/>
    </source>
</evidence>